<keyword evidence="6" id="KW-0238">DNA-binding</keyword>
<dbReference type="Pfam" id="PF00076">
    <property type="entry name" value="RRM_1"/>
    <property type="match status" value="1"/>
</dbReference>
<keyword evidence="2" id="KW-0677">Repeat</keyword>
<feature type="zinc finger region" description="C3H1-type" evidence="8">
    <location>
        <begin position="82"/>
        <end position="112"/>
    </location>
</feature>
<evidence type="ECO:0000256" key="8">
    <source>
        <dbReference type="PROSITE-ProRule" id="PRU00723"/>
    </source>
</evidence>
<dbReference type="PROSITE" id="PS50103">
    <property type="entry name" value="ZF_C3H1"/>
    <property type="match status" value="1"/>
</dbReference>
<evidence type="ECO:0000256" key="7">
    <source>
        <dbReference type="PROSITE-ProRule" id="PRU00176"/>
    </source>
</evidence>
<dbReference type="InterPro" id="IPR003954">
    <property type="entry name" value="RRM_euk-type"/>
</dbReference>
<comment type="caution">
    <text evidence="12">The sequence shown here is derived from an EMBL/GenBank/DDBJ whole genome shotgun (WGS) entry which is preliminary data.</text>
</comment>
<dbReference type="InterPro" id="IPR000571">
    <property type="entry name" value="Znf_CCCH"/>
</dbReference>
<dbReference type="SMART" id="SM00361">
    <property type="entry name" value="RRM_1"/>
    <property type="match status" value="1"/>
</dbReference>
<keyword evidence="1 8" id="KW-0479">Metal-binding</keyword>
<feature type="region of interest" description="Disordered" evidence="9">
    <location>
        <begin position="242"/>
        <end position="531"/>
    </location>
</feature>
<evidence type="ECO:0000256" key="3">
    <source>
        <dbReference type="ARBA" id="ARBA00022771"/>
    </source>
</evidence>
<dbReference type="AlphaFoldDB" id="A0AAD4TE06"/>
<dbReference type="GO" id="GO:0003677">
    <property type="term" value="F:DNA binding"/>
    <property type="evidence" value="ECO:0007669"/>
    <property type="project" value="UniProtKB-KW"/>
</dbReference>
<dbReference type="GO" id="GO:0008270">
    <property type="term" value="F:zinc ion binding"/>
    <property type="evidence" value="ECO:0007669"/>
    <property type="project" value="UniProtKB-KW"/>
</dbReference>
<keyword evidence="13" id="KW-1185">Reference proteome</keyword>
<dbReference type="InterPro" id="IPR012677">
    <property type="entry name" value="Nucleotide-bd_a/b_plait_sf"/>
</dbReference>
<evidence type="ECO:0000256" key="1">
    <source>
        <dbReference type="ARBA" id="ARBA00022723"/>
    </source>
</evidence>
<evidence type="ECO:0000256" key="4">
    <source>
        <dbReference type="ARBA" id="ARBA00022833"/>
    </source>
</evidence>
<dbReference type="EMBL" id="JAJJMB010001716">
    <property type="protein sequence ID" value="KAI3955774.1"/>
    <property type="molecule type" value="Genomic_DNA"/>
</dbReference>
<feature type="region of interest" description="Disordered" evidence="9">
    <location>
        <begin position="158"/>
        <end position="222"/>
    </location>
</feature>
<dbReference type="PROSITE" id="PS50102">
    <property type="entry name" value="RRM"/>
    <property type="match status" value="1"/>
</dbReference>
<dbReference type="SUPFAM" id="SSF54928">
    <property type="entry name" value="RNA-binding domain, RBD"/>
    <property type="match status" value="1"/>
</dbReference>
<feature type="compositionally biased region" description="Basic and acidic residues" evidence="9">
    <location>
        <begin position="408"/>
        <end position="445"/>
    </location>
</feature>
<sequence>MEQTDEEVERCFEEFYEDVHTEFLKFGEIVNFKVCRNGSFHLRGNVYVHYKSLESAILAYRSLNGRYYASKQITCEYVGVTKWRVAICGEYMRSRLTTCSRGTACNFIHCFRNPSGDYEWADWDKPPPKDWVKKMAYLFGASDENRYDKHIVPESWGKKEGSERKTPNSDRYRSRRSRSRTVDSSCSSDEKRNSGGSHLSRQRDSRRSRSRRSSYERRRHEENFNHENDRYLESEYYLEKHRDRQKGRARERDSRTQADYRLDQGYEMERHRSDRVRLDRKDLHRKDKSSRRREHSKERMKFTKSDNSNLSASPGRYDPSGDYNFNENIDQCNDWETSSHHAEHGNSRSSSKSEEKKSSEKLYNRDSSKYSDRSRKRKHSGSREEETGSSEEDHCHEENKRAQGQKHRRDDHNEKKREYRTTKKISGERFSPKESKRTDIKHDEAIDLLQDNPSHELSLVESGDMIASPEKIYDGSRRHKNGEKRERSRTRSSDDNTSSRDVHSLKHKTSRKRSRSRSPIKSTGKSRRESS</sequence>
<feature type="compositionally biased region" description="Polar residues" evidence="9">
    <location>
        <begin position="323"/>
        <end position="336"/>
    </location>
</feature>
<feature type="compositionally biased region" description="Basic and acidic residues" evidence="9">
    <location>
        <begin position="295"/>
        <end position="304"/>
    </location>
</feature>
<feature type="compositionally biased region" description="Basic and acidic residues" evidence="9">
    <location>
        <begin position="201"/>
        <end position="222"/>
    </location>
</feature>
<feature type="compositionally biased region" description="Basic and acidic residues" evidence="9">
    <location>
        <begin position="381"/>
        <end position="401"/>
    </location>
</feature>
<reference evidence="12" key="1">
    <citation type="submission" date="2022-04" db="EMBL/GenBank/DDBJ databases">
        <title>A functionally conserved STORR gene fusion in Papaver species that diverged 16.8 million years ago.</title>
        <authorList>
            <person name="Catania T."/>
        </authorList>
    </citation>
    <scope>NUCLEOTIDE SEQUENCE</scope>
    <source>
        <strain evidence="12">S-188037</strain>
    </source>
</reference>
<dbReference type="Proteomes" id="UP001202328">
    <property type="component" value="Unassembled WGS sequence"/>
</dbReference>
<accession>A0AAD4TE06</accession>
<evidence type="ECO:0000256" key="2">
    <source>
        <dbReference type="ARBA" id="ARBA00022737"/>
    </source>
</evidence>
<dbReference type="GO" id="GO:0000398">
    <property type="term" value="P:mRNA splicing, via spliceosome"/>
    <property type="evidence" value="ECO:0007669"/>
    <property type="project" value="InterPro"/>
</dbReference>
<evidence type="ECO:0000256" key="5">
    <source>
        <dbReference type="ARBA" id="ARBA00022884"/>
    </source>
</evidence>
<evidence type="ECO:0000256" key="6">
    <source>
        <dbReference type="ARBA" id="ARBA00023125"/>
    </source>
</evidence>
<dbReference type="GO" id="GO:0003723">
    <property type="term" value="F:RNA binding"/>
    <property type="evidence" value="ECO:0007669"/>
    <property type="project" value="UniProtKB-UniRule"/>
</dbReference>
<dbReference type="InterPro" id="IPR009145">
    <property type="entry name" value="U2AF_small"/>
</dbReference>
<evidence type="ECO:0000256" key="9">
    <source>
        <dbReference type="SAM" id="MobiDB-lite"/>
    </source>
</evidence>
<keyword evidence="3 8" id="KW-0863">Zinc-finger</keyword>
<protein>
    <submittedName>
        <fullName evidence="12">Uncharacterized protein</fullName>
    </submittedName>
</protein>
<evidence type="ECO:0000259" key="11">
    <source>
        <dbReference type="PROSITE" id="PS50103"/>
    </source>
</evidence>
<keyword evidence="5 7" id="KW-0694">RNA-binding</keyword>
<dbReference type="PRINTS" id="PR01848">
    <property type="entry name" value="U2AUXFACTOR"/>
</dbReference>
<evidence type="ECO:0000259" key="10">
    <source>
        <dbReference type="PROSITE" id="PS50102"/>
    </source>
</evidence>
<evidence type="ECO:0000313" key="13">
    <source>
        <dbReference type="Proteomes" id="UP001202328"/>
    </source>
</evidence>
<feature type="compositionally biased region" description="Basic and acidic residues" evidence="9">
    <location>
        <begin position="483"/>
        <end position="504"/>
    </location>
</feature>
<dbReference type="Gene3D" id="3.30.70.330">
    <property type="match status" value="1"/>
</dbReference>
<gene>
    <name evidence="12" type="ORF">MKW98_006134</name>
</gene>
<organism evidence="12 13">
    <name type="scientific">Papaver atlanticum</name>
    <dbReference type="NCBI Taxonomy" id="357466"/>
    <lineage>
        <taxon>Eukaryota</taxon>
        <taxon>Viridiplantae</taxon>
        <taxon>Streptophyta</taxon>
        <taxon>Embryophyta</taxon>
        <taxon>Tracheophyta</taxon>
        <taxon>Spermatophyta</taxon>
        <taxon>Magnoliopsida</taxon>
        <taxon>Ranunculales</taxon>
        <taxon>Papaveraceae</taxon>
        <taxon>Papaveroideae</taxon>
        <taxon>Papaver</taxon>
    </lineage>
</organism>
<feature type="domain" description="C3H1-type" evidence="11">
    <location>
        <begin position="82"/>
        <end position="112"/>
    </location>
</feature>
<dbReference type="PANTHER" id="PTHR12620">
    <property type="entry name" value="U2 SNRNP AUXILIARY FACTOR, SMALL SUBUNIT"/>
    <property type="match status" value="1"/>
</dbReference>
<name>A0AAD4TE06_9MAGN</name>
<keyword evidence="4 8" id="KW-0862">Zinc</keyword>
<feature type="domain" description="RRM" evidence="10">
    <location>
        <begin position="1"/>
        <end position="80"/>
    </location>
</feature>
<feature type="compositionally biased region" description="Basic and acidic residues" evidence="9">
    <location>
        <begin position="337"/>
        <end position="373"/>
    </location>
</feature>
<evidence type="ECO:0000313" key="12">
    <source>
        <dbReference type="EMBL" id="KAI3955774.1"/>
    </source>
</evidence>
<proteinExistence type="predicted"/>
<feature type="compositionally biased region" description="Basic and acidic residues" evidence="9">
    <location>
        <begin position="242"/>
        <end position="285"/>
    </location>
</feature>
<dbReference type="InterPro" id="IPR000504">
    <property type="entry name" value="RRM_dom"/>
</dbReference>
<dbReference type="FunFam" id="3.30.70.330:FF:000318">
    <property type="entry name" value="Zinc finger CCCH domain-containing protein 5"/>
    <property type="match status" value="1"/>
</dbReference>
<dbReference type="GO" id="GO:0089701">
    <property type="term" value="C:U2AF complex"/>
    <property type="evidence" value="ECO:0007669"/>
    <property type="project" value="InterPro"/>
</dbReference>
<dbReference type="InterPro" id="IPR035979">
    <property type="entry name" value="RBD_domain_sf"/>
</dbReference>
<feature type="compositionally biased region" description="Basic and acidic residues" evidence="9">
    <location>
        <begin position="158"/>
        <end position="172"/>
    </location>
</feature>
<feature type="compositionally biased region" description="Basic residues" evidence="9">
    <location>
        <begin position="505"/>
        <end position="518"/>
    </location>
</feature>